<dbReference type="AlphaFoldDB" id="A0A1Q6A362"/>
<protein>
    <recommendedName>
        <fullName evidence="4">Type IX secretion system membrane protein PorP/SprF</fullName>
    </recommendedName>
</protein>
<proteinExistence type="predicted"/>
<evidence type="ECO:0000256" key="1">
    <source>
        <dbReference type="SAM" id="SignalP"/>
    </source>
</evidence>
<dbReference type="Proteomes" id="UP000186720">
    <property type="component" value="Unassembled WGS sequence"/>
</dbReference>
<dbReference type="STRING" id="1302689.RG47T_3916"/>
<dbReference type="Pfam" id="PF11751">
    <property type="entry name" value="PorP_SprF"/>
    <property type="match status" value="1"/>
</dbReference>
<feature type="signal peptide" evidence="1">
    <location>
        <begin position="1"/>
        <end position="19"/>
    </location>
</feature>
<evidence type="ECO:0000313" key="3">
    <source>
        <dbReference type="Proteomes" id="UP000186720"/>
    </source>
</evidence>
<dbReference type="NCBIfam" id="TIGR03519">
    <property type="entry name" value="T9SS_PorP_fam"/>
    <property type="match status" value="1"/>
</dbReference>
<comment type="caution">
    <text evidence="2">The sequence shown here is derived from an EMBL/GenBank/DDBJ whole genome shotgun (WGS) entry which is preliminary data.</text>
</comment>
<accession>A0A1Q6A362</accession>
<dbReference type="RefSeq" id="WP_074491024.1">
    <property type="nucleotide sequence ID" value="NZ_FPAM01000011.1"/>
</dbReference>
<evidence type="ECO:0008006" key="4">
    <source>
        <dbReference type="Google" id="ProtNLM"/>
    </source>
</evidence>
<sequence>MKKTILLLVFAITALCARAQQDTQVSQYIFNGIYINPAYAGYKDDLFIQSYYRSQWVGVNGAPKSFAVAGDGSFQNGSVGLGVILSSDQIGAQSVVTGYLNYAYRIRVGEDENSKLSFGIAAGMMQLGIDGAKLNAITPGDQAVPVGSQSRLTPDANFGIYYSTAHYFAGASATNILGKFILKNNESSILVPIPQPHFYLTAGALIGINEQMKFKPVILLKDDVKGPTSLDIDGFILMNERLSIGAFYRSSVKLYQKNNLQNDLPSQNAFGGIIEFFATPNLRIGYSYDHALNALGNYNYGSHELSVGLYIDRGSSRKSGSYVGSDGSRCYKF</sequence>
<dbReference type="InterPro" id="IPR019861">
    <property type="entry name" value="PorP/SprF_Bacteroidetes"/>
</dbReference>
<name>A0A1Q6A362_9SPHI</name>
<dbReference type="EMBL" id="MPPL01000001">
    <property type="protein sequence ID" value="OKS88449.1"/>
    <property type="molecule type" value="Genomic_DNA"/>
</dbReference>
<gene>
    <name evidence="2" type="ORF">RG47T_3916</name>
</gene>
<reference evidence="2 3" key="1">
    <citation type="submission" date="2016-11" db="EMBL/GenBank/DDBJ databases">
        <title>Whole Genome Sequencing of Mucilaginibacter polytrichastri RG4-7(T) isolated from the moss sample.</title>
        <authorList>
            <person name="Li Y."/>
        </authorList>
    </citation>
    <scope>NUCLEOTIDE SEQUENCE [LARGE SCALE GENOMIC DNA]</scope>
    <source>
        <strain evidence="2 3">RG4-7</strain>
    </source>
</reference>
<keyword evidence="3" id="KW-1185">Reference proteome</keyword>
<organism evidence="2 3">
    <name type="scientific">Mucilaginibacter polytrichastri</name>
    <dbReference type="NCBI Taxonomy" id="1302689"/>
    <lineage>
        <taxon>Bacteria</taxon>
        <taxon>Pseudomonadati</taxon>
        <taxon>Bacteroidota</taxon>
        <taxon>Sphingobacteriia</taxon>
        <taxon>Sphingobacteriales</taxon>
        <taxon>Sphingobacteriaceae</taxon>
        <taxon>Mucilaginibacter</taxon>
    </lineage>
</organism>
<dbReference type="OrthoDB" id="1493187at2"/>
<evidence type="ECO:0000313" key="2">
    <source>
        <dbReference type="EMBL" id="OKS88449.1"/>
    </source>
</evidence>
<keyword evidence="1" id="KW-0732">Signal</keyword>
<feature type="chain" id="PRO_5010268646" description="Type IX secretion system membrane protein PorP/SprF" evidence="1">
    <location>
        <begin position="20"/>
        <end position="333"/>
    </location>
</feature>